<evidence type="ECO:0000256" key="2">
    <source>
        <dbReference type="SAM" id="MobiDB-lite"/>
    </source>
</evidence>
<dbReference type="PANTHER" id="PTHR48081:SF8">
    <property type="entry name" value="ALPHA_BETA HYDROLASE FOLD-3 DOMAIN-CONTAINING PROTEIN-RELATED"/>
    <property type="match status" value="1"/>
</dbReference>
<feature type="region of interest" description="Disordered" evidence="2">
    <location>
        <begin position="219"/>
        <end position="246"/>
    </location>
</feature>
<accession>A0A6A6WY02</accession>
<dbReference type="InterPro" id="IPR029058">
    <property type="entry name" value="AB_hydrolase_fold"/>
</dbReference>
<evidence type="ECO:0000259" key="3">
    <source>
        <dbReference type="Pfam" id="PF07859"/>
    </source>
</evidence>
<reference evidence="4" key="1">
    <citation type="journal article" date="2020" name="Stud. Mycol.">
        <title>101 Dothideomycetes genomes: a test case for predicting lifestyles and emergence of pathogens.</title>
        <authorList>
            <person name="Haridas S."/>
            <person name="Albert R."/>
            <person name="Binder M."/>
            <person name="Bloem J."/>
            <person name="Labutti K."/>
            <person name="Salamov A."/>
            <person name="Andreopoulos B."/>
            <person name="Baker S."/>
            <person name="Barry K."/>
            <person name="Bills G."/>
            <person name="Bluhm B."/>
            <person name="Cannon C."/>
            <person name="Castanera R."/>
            <person name="Culley D."/>
            <person name="Daum C."/>
            <person name="Ezra D."/>
            <person name="Gonzalez J."/>
            <person name="Henrissat B."/>
            <person name="Kuo A."/>
            <person name="Liang C."/>
            <person name="Lipzen A."/>
            <person name="Lutzoni F."/>
            <person name="Magnuson J."/>
            <person name="Mondo S."/>
            <person name="Nolan M."/>
            <person name="Ohm R."/>
            <person name="Pangilinan J."/>
            <person name="Park H.-J."/>
            <person name="Ramirez L."/>
            <person name="Alfaro M."/>
            <person name="Sun H."/>
            <person name="Tritt A."/>
            <person name="Yoshinaga Y."/>
            <person name="Zwiers L.-H."/>
            <person name="Turgeon B."/>
            <person name="Goodwin S."/>
            <person name="Spatafora J."/>
            <person name="Crous P."/>
            <person name="Grigoriev I."/>
        </authorList>
    </citation>
    <scope>NUCLEOTIDE SEQUENCE</scope>
    <source>
        <strain evidence="4">CBS 109.77</strain>
    </source>
</reference>
<gene>
    <name evidence="4" type="ORF">K505DRAFT_328685</name>
</gene>
<name>A0A6A6WY02_9PLEO</name>
<feature type="domain" description="Alpha/beta hydrolase fold-3" evidence="3">
    <location>
        <begin position="78"/>
        <end position="274"/>
    </location>
</feature>
<proteinExistence type="predicted"/>
<dbReference type="GO" id="GO:0016787">
    <property type="term" value="F:hydrolase activity"/>
    <property type="evidence" value="ECO:0007669"/>
    <property type="project" value="UniProtKB-KW"/>
</dbReference>
<evidence type="ECO:0000256" key="1">
    <source>
        <dbReference type="ARBA" id="ARBA00022801"/>
    </source>
</evidence>
<sequence>MLPRLRARPLRRLLAPSTRVRLFSAVASRRSQCEQITVPCRSNGSIKLDIFPASTSSSPILIYLPSGPVLPDYSDEEGRVISALAASTGATIARINYRASLEHQFPTPYHDVLFGYDWILENLLEHESSTKARKPQPARLGICGELVGGSLATMLALTECQRGENRIVAAAVNSPIVDWVFPDDLPVLPPSELPEPFAPEETQFPADQDLMTWWTREDRQEPTPAIQKRQKRAPKPPPPTSWQLYSDNETIPTLTLSGERDVLFRKPEDYFDRFASPIHFFRSPHGYLTYPHGEDIIASSSPSEQPKDPFDWETRMSIDHFESFDDSSTTPELPTLARCRAYARIYPPSGTSLSLPQWHITTGTQSPLLDQASELTKMVRRSIARQTLRTNTQRDLWHDPAEKAKYETYAEQRVQWNEVEGLGLWSQPDETPDWQSQIEAVGTWMGAGLARP</sequence>
<evidence type="ECO:0000313" key="4">
    <source>
        <dbReference type="EMBL" id="KAF2788784.1"/>
    </source>
</evidence>
<dbReference type="PANTHER" id="PTHR48081">
    <property type="entry name" value="AB HYDROLASE SUPERFAMILY PROTEIN C4A8.06C"/>
    <property type="match status" value="1"/>
</dbReference>
<protein>
    <submittedName>
        <fullName evidence="4">Alpha/beta-hydrolase</fullName>
    </submittedName>
</protein>
<dbReference type="EMBL" id="MU002187">
    <property type="protein sequence ID" value="KAF2788784.1"/>
    <property type="molecule type" value="Genomic_DNA"/>
</dbReference>
<dbReference type="SUPFAM" id="SSF53474">
    <property type="entry name" value="alpha/beta-Hydrolases"/>
    <property type="match status" value="1"/>
</dbReference>
<dbReference type="Pfam" id="PF07859">
    <property type="entry name" value="Abhydrolase_3"/>
    <property type="match status" value="1"/>
</dbReference>
<dbReference type="InterPro" id="IPR050300">
    <property type="entry name" value="GDXG_lipolytic_enzyme"/>
</dbReference>
<evidence type="ECO:0000313" key="5">
    <source>
        <dbReference type="Proteomes" id="UP000799757"/>
    </source>
</evidence>
<keyword evidence="1 4" id="KW-0378">Hydrolase</keyword>
<dbReference type="InterPro" id="IPR013094">
    <property type="entry name" value="AB_hydrolase_3"/>
</dbReference>
<dbReference type="Proteomes" id="UP000799757">
    <property type="component" value="Unassembled WGS sequence"/>
</dbReference>
<keyword evidence="5" id="KW-1185">Reference proteome</keyword>
<dbReference type="OrthoDB" id="5396420at2759"/>
<dbReference type="Gene3D" id="3.40.50.1820">
    <property type="entry name" value="alpha/beta hydrolase"/>
    <property type="match status" value="1"/>
</dbReference>
<organism evidence="4 5">
    <name type="scientific">Melanomma pulvis-pyrius CBS 109.77</name>
    <dbReference type="NCBI Taxonomy" id="1314802"/>
    <lineage>
        <taxon>Eukaryota</taxon>
        <taxon>Fungi</taxon>
        <taxon>Dikarya</taxon>
        <taxon>Ascomycota</taxon>
        <taxon>Pezizomycotina</taxon>
        <taxon>Dothideomycetes</taxon>
        <taxon>Pleosporomycetidae</taxon>
        <taxon>Pleosporales</taxon>
        <taxon>Melanommataceae</taxon>
        <taxon>Melanomma</taxon>
    </lineage>
</organism>
<dbReference type="AlphaFoldDB" id="A0A6A6WY02"/>